<dbReference type="RefSeq" id="XP_030896521.1">
    <property type="nucleotide sequence ID" value="XM_031040661.1"/>
</dbReference>
<sequence>MSELYPLQISPVSSYAESETTDSVPSDEESVEGRPHWRKRNIEGKQYLSNMGTRSTYLLPSMATFVTSNKPDLQVTIKEESCPVPYNSSWPTLPDLPLPPSVTPAPSSSRPDRETRASVIKKTSDITQARVKSC</sequence>
<accession>A0A7F8RTB0</accession>
<proteinExistence type="predicted"/>
<feature type="compositionally biased region" description="Basic and acidic residues" evidence="1">
    <location>
        <begin position="31"/>
        <end position="43"/>
    </location>
</feature>
<dbReference type="AlphaFoldDB" id="A0A7F8RTB0"/>
<protein>
    <submittedName>
        <fullName evidence="3 4">Interferon regulatory factor 2</fullName>
    </submittedName>
</protein>
<feature type="region of interest" description="Disordered" evidence="1">
    <location>
        <begin position="1"/>
        <end position="44"/>
    </location>
</feature>
<organism evidence="2 3">
    <name type="scientific">Leptonychotes weddellii</name>
    <name type="common">Weddell seal</name>
    <name type="synonym">Otaria weddellii</name>
    <dbReference type="NCBI Taxonomy" id="9713"/>
    <lineage>
        <taxon>Eukaryota</taxon>
        <taxon>Metazoa</taxon>
        <taxon>Chordata</taxon>
        <taxon>Craniata</taxon>
        <taxon>Vertebrata</taxon>
        <taxon>Euteleostomi</taxon>
        <taxon>Mammalia</taxon>
        <taxon>Eutheria</taxon>
        <taxon>Laurasiatheria</taxon>
        <taxon>Carnivora</taxon>
        <taxon>Caniformia</taxon>
        <taxon>Pinnipedia</taxon>
        <taxon>Phocidae</taxon>
        <taxon>Monachinae</taxon>
        <taxon>Lobodontini</taxon>
        <taxon>Leptonychotes</taxon>
    </lineage>
</organism>
<dbReference type="Proteomes" id="UP000245341">
    <property type="component" value="Unplaced"/>
</dbReference>
<evidence type="ECO:0000313" key="3">
    <source>
        <dbReference type="RefSeq" id="XP_030896520.1"/>
    </source>
</evidence>
<evidence type="ECO:0000256" key="1">
    <source>
        <dbReference type="SAM" id="MobiDB-lite"/>
    </source>
</evidence>
<evidence type="ECO:0000313" key="2">
    <source>
        <dbReference type="Proteomes" id="UP000245341"/>
    </source>
</evidence>
<reference evidence="3 4" key="1">
    <citation type="submission" date="2025-04" db="UniProtKB">
        <authorList>
            <consortium name="RefSeq"/>
        </authorList>
    </citation>
    <scope>IDENTIFICATION</scope>
    <source>
        <tissue evidence="3 4">Liver</tissue>
    </source>
</reference>
<dbReference type="KEGG" id="lww:102734701"/>
<gene>
    <name evidence="3 4" type="primary">IRF2</name>
</gene>
<feature type="compositionally biased region" description="Polar residues" evidence="1">
    <location>
        <begin position="10"/>
        <end position="24"/>
    </location>
</feature>
<dbReference type="GeneID" id="102734701"/>
<feature type="region of interest" description="Disordered" evidence="1">
    <location>
        <begin position="86"/>
        <end position="134"/>
    </location>
</feature>
<keyword evidence="2" id="KW-1185">Reference proteome</keyword>
<evidence type="ECO:0000313" key="4">
    <source>
        <dbReference type="RefSeq" id="XP_030896521.1"/>
    </source>
</evidence>
<name>A0A7F8RTB0_LEPWE</name>
<dbReference type="CTD" id="3660"/>
<dbReference type="OrthoDB" id="6538197at2759"/>
<feature type="compositionally biased region" description="Pro residues" evidence="1">
    <location>
        <begin position="94"/>
        <end position="103"/>
    </location>
</feature>
<dbReference type="RefSeq" id="XP_030896520.1">
    <property type="nucleotide sequence ID" value="XM_031040660.1"/>
</dbReference>